<name>A0ABP7WI46_9GAMM</name>
<evidence type="ECO:0008006" key="4">
    <source>
        <dbReference type="Google" id="ProtNLM"/>
    </source>
</evidence>
<dbReference type="EMBL" id="BAABDM010000001">
    <property type="protein sequence ID" value="GAA4088989.1"/>
    <property type="molecule type" value="Genomic_DNA"/>
</dbReference>
<proteinExistence type="predicted"/>
<protein>
    <recommendedName>
        <fullName evidence="4">Porin</fullName>
    </recommendedName>
</protein>
<evidence type="ECO:0000313" key="2">
    <source>
        <dbReference type="EMBL" id="GAA4088989.1"/>
    </source>
</evidence>
<feature type="signal peptide" evidence="1">
    <location>
        <begin position="1"/>
        <end position="27"/>
    </location>
</feature>
<keyword evidence="1" id="KW-0732">Signal</keyword>
<sequence>MTLYFKQLIRIAAFTVVSLANPIQSYAEMSDDLQFHGFVSQAYLLSDGNNFYGDSQRGSTDYMEAAVNSTWRVTPNLNFAGQLLTRDAGTSDNGDLKIDFLFADLKSVETDTSGLGFRLGRVRNAYGFYNDTRDVLFTRPSILMPQAIYFEGNGLRELLFASDGVQLYSYWDASNHTTTFNLTLGRNKSLSSDIIRNFIGPLAQTIHKGGVKDPIYAQLLHSRNGGDSKFALSMLNIHLDLESAFPNTPDFSVDASGYVLSAQKNLANWSFTGEYSLINIDFQTGQGSQAQTIEMAYLQAQYRLQAGVTLVGRYEMSVLDRGNRSETDSHNLMFGARWSPGLNWIIEADVYGMRGTSGVPLNDNASAMFINERTEIFAVMIGYRF</sequence>
<keyword evidence="3" id="KW-1185">Reference proteome</keyword>
<dbReference type="SUPFAM" id="SSF56935">
    <property type="entry name" value="Porins"/>
    <property type="match status" value="1"/>
</dbReference>
<accession>A0ABP7WI46</accession>
<feature type="chain" id="PRO_5046380932" description="Porin" evidence="1">
    <location>
        <begin position="28"/>
        <end position="385"/>
    </location>
</feature>
<dbReference type="RefSeq" id="WP_344932962.1">
    <property type="nucleotide sequence ID" value="NZ_BAABDM010000001.1"/>
</dbReference>
<evidence type="ECO:0000313" key="3">
    <source>
        <dbReference type="Proteomes" id="UP001500392"/>
    </source>
</evidence>
<gene>
    <name evidence="2" type="ORF">GCM10022414_09800</name>
</gene>
<evidence type="ECO:0000256" key="1">
    <source>
        <dbReference type="SAM" id="SignalP"/>
    </source>
</evidence>
<reference evidence="3" key="1">
    <citation type="journal article" date="2019" name="Int. J. Syst. Evol. Microbiol.">
        <title>The Global Catalogue of Microorganisms (GCM) 10K type strain sequencing project: providing services to taxonomists for standard genome sequencing and annotation.</title>
        <authorList>
            <consortium name="The Broad Institute Genomics Platform"/>
            <consortium name="The Broad Institute Genome Sequencing Center for Infectious Disease"/>
            <person name="Wu L."/>
            <person name="Ma J."/>
        </authorList>
    </citation>
    <scope>NUCLEOTIDE SEQUENCE [LARGE SCALE GENOMIC DNA]</scope>
    <source>
        <strain evidence="3">JCM 17304</strain>
    </source>
</reference>
<dbReference type="Proteomes" id="UP001500392">
    <property type="component" value="Unassembled WGS sequence"/>
</dbReference>
<comment type="caution">
    <text evidence="2">The sequence shown here is derived from an EMBL/GenBank/DDBJ whole genome shotgun (WGS) entry which is preliminary data.</text>
</comment>
<organism evidence="2 3">
    <name type="scientific">Zhongshania borealis</name>
    <dbReference type="NCBI Taxonomy" id="889488"/>
    <lineage>
        <taxon>Bacteria</taxon>
        <taxon>Pseudomonadati</taxon>
        <taxon>Pseudomonadota</taxon>
        <taxon>Gammaproteobacteria</taxon>
        <taxon>Cellvibrionales</taxon>
        <taxon>Spongiibacteraceae</taxon>
        <taxon>Zhongshania</taxon>
    </lineage>
</organism>